<proteinExistence type="predicted"/>
<sequence>MSRVEGNFLNIYRRDSANGSFYALESQEYEDNFGCSVPFIVFELKAAIAKHLAFNKKYMSDDEESGFIMLYPDFQGVKYIPGTCQNFVLDRYKECLGKPYNRITFYIVNRADYASTNKETSSEDEDGVEEDKTLDSLSGVISFKNDASHSEEADDDVEFFKFFKMSQNRTSSLRMEASCVRCLQDAEYQKAVTSDTVAPDLVDVAQLRYQRLAHLGVDENASAAKTNPAREEEVVSDSISCEACRSSCHCRSPLPNKMGSDRQVFICFCLFDNDVQDDLYLDSFKRYLSASEEELMEDVIKVTFPTRGNKILDPVLTNLKEFYAPPLKRPAFGLSDHASVEVRPLIRSNTVNSKVTVKSRDLRTSKRLAMRTYLENVDVDTLVSSKVSCQDKVKMLETIVEVGMDALFPVQEKNYLH</sequence>
<dbReference type="EMBL" id="DS469581">
    <property type="protein sequence ID" value="EDO41145.1"/>
    <property type="molecule type" value="Genomic_DNA"/>
</dbReference>
<dbReference type="InParanoid" id="A7S556"/>
<keyword evidence="2" id="KW-1185">Reference proteome</keyword>
<evidence type="ECO:0000313" key="2">
    <source>
        <dbReference type="Proteomes" id="UP000001593"/>
    </source>
</evidence>
<gene>
    <name evidence="1" type="ORF">NEMVEDRAFT_v1g206964</name>
</gene>
<dbReference type="AlphaFoldDB" id="A7S556"/>
<organism evidence="1 2">
    <name type="scientific">Nematostella vectensis</name>
    <name type="common">Starlet sea anemone</name>
    <dbReference type="NCBI Taxonomy" id="45351"/>
    <lineage>
        <taxon>Eukaryota</taxon>
        <taxon>Metazoa</taxon>
        <taxon>Cnidaria</taxon>
        <taxon>Anthozoa</taxon>
        <taxon>Hexacorallia</taxon>
        <taxon>Actiniaria</taxon>
        <taxon>Edwardsiidae</taxon>
        <taxon>Nematostella</taxon>
    </lineage>
</organism>
<accession>A7S556</accession>
<dbReference type="Proteomes" id="UP000001593">
    <property type="component" value="Unassembled WGS sequence"/>
</dbReference>
<reference evidence="1 2" key="1">
    <citation type="journal article" date="2007" name="Science">
        <title>Sea anemone genome reveals ancestral eumetazoan gene repertoire and genomic organization.</title>
        <authorList>
            <person name="Putnam N.H."/>
            <person name="Srivastava M."/>
            <person name="Hellsten U."/>
            <person name="Dirks B."/>
            <person name="Chapman J."/>
            <person name="Salamov A."/>
            <person name="Terry A."/>
            <person name="Shapiro H."/>
            <person name="Lindquist E."/>
            <person name="Kapitonov V.V."/>
            <person name="Jurka J."/>
            <person name="Genikhovich G."/>
            <person name="Grigoriev I.V."/>
            <person name="Lucas S.M."/>
            <person name="Steele R.E."/>
            <person name="Finnerty J.R."/>
            <person name="Technau U."/>
            <person name="Martindale M.Q."/>
            <person name="Rokhsar D.S."/>
        </authorList>
    </citation>
    <scope>NUCLEOTIDE SEQUENCE [LARGE SCALE GENOMIC DNA]</scope>
    <source>
        <strain evidence="2">CH2 X CH6</strain>
    </source>
</reference>
<name>A7S556_NEMVE</name>
<protein>
    <submittedName>
        <fullName evidence="1">Uncharacterized protein</fullName>
    </submittedName>
</protein>
<dbReference type="HOGENOM" id="CLU_659386_0_0_1"/>
<evidence type="ECO:0000313" key="1">
    <source>
        <dbReference type="EMBL" id="EDO41145.1"/>
    </source>
</evidence>
<dbReference type="eggNOG" id="ENOG502SDPZ">
    <property type="taxonomic scope" value="Eukaryota"/>
</dbReference>